<dbReference type="InterPro" id="IPR005467">
    <property type="entry name" value="His_kinase_dom"/>
</dbReference>
<evidence type="ECO:0000256" key="8">
    <source>
        <dbReference type="ARBA" id="ARBA00022989"/>
    </source>
</evidence>
<dbReference type="InterPro" id="IPR003660">
    <property type="entry name" value="HAMP_dom"/>
</dbReference>
<keyword evidence="9" id="KW-0902">Two-component regulatory system</keyword>
<comment type="subcellular location">
    <subcellularLocation>
        <location evidence="2">Cell membrane</location>
    </subcellularLocation>
</comment>
<keyword evidence="5 14" id="KW-0808">Transferase</keyword>
<sequence>MILRRLPDEPALDTRLVTSRSEGAAVGPRSGSRFSLRRMTLRTRLAVLTAFVVIVSIVIITLAAFTSVNQVLYQEIDKNLQTQAQNVIDSGVTFPREQSYEGDTYVPRFQDTSNTMRVLVVPPEQTGRDAKHSVFESTLGAPEMSVLKGVAPFAFSTVGESRIYAVQAQDGRVIVMAQDITFTEQTLDSLRLVLILIGVTGALGAIVAGIAVASTGVQPINRLRRAADRVSATGELRQIPVYSNDELGALTTSFNNMMGALQVSQEKQKDLVADAGHELKTPLTSLRTNVELLMLASRTDGATISEQDREDLERDVIGQIDEMSTLIGDLVDLAREDSTVELVEHVDLEAIFEDSLERVRRRRPDVTFDVNLIPWELDGDPFGLNRAIRNLLDNAAKWSPEGGVVRVFMEPVADSSKTLKDDRGARAGIPTAVEIRIADSGPGIPEEDRAKVFERFYRSIQSRSMPGSGLGLAIVKQVITRHNGVIIADESDDGGALMRVVLPGRPGNSLREN</sequence>
<evidence type="ECO:0000256" key="6">
    <source>
        <dbReference type="ARBA" id="ARBA00022692"/>
    </source>
</evidence>
<dbReference type="Pfam" id="PF00512">
    <property type="entry name" value="HisKA"/>
    <property type="match status" value="1"/>
</dbReference>
<keyword evidence="10 11" id="KW-0472">Membrane</keyword>
<feature type="transmembrane region" description="Helical" evidence="11">
    <location>
        <begin position="45"/>
        <end position="65"/>
    </location>
</feature>
<dbReference type="Gene3D" id="1.10.287.130">
    <property type="match status" value="1"/>
</dbReference>
<evidence type="ECO:0000256" key="7">
    <source>
        <dbReference type="ARBA" id="ARBA00022777"/>
    </source>
</evidence>
<dbReference type="InterPro" id="IPR003661">
    <property type="entry name" value="HisK_dim/P_dom"/>
</dbReference>
<evidence type="ECO:0000256" key="4">
    <source>
        <dbReference type="ARBA" id="ARBA00022553"/>
    </source>
</evidence>
<evidence type="ECO:0000256" key="5">
    <source>
        <dbReference type="ARBA" id="ARBA00022679"/>
    </source>
</evidence>
<evidence type="ECO:0000256" key="9">
    <source>
        <dbReference type="ARBA" id="ARBA00023012"/>
    </source>
</evidence>
<dbReference type="Gene3D" id="6.10.340.10">
    <property type="match status" value="1"/>
</dbReference>
<dbReference type="EC" id="2.7.13.3" evidence="3"/>
<comment type="catalytic activity">
    <reaction evidence="1">
        <text>ATP + protein L-histidine = ADP + protein N-phospho-L-histidine.</text>
        <dbReference type="EC" id="2.7.13.3"/>
    </reaction>
</comment>
<accession>A0A5J6ZDE5</accession>
<evidence type="ECO:0000256" key="10">
    <source>
        <dbReference type="ARBA" id="ARBA00023136"/>
    </source>
</evidence>
<evidence type="ECO:0000256" key="2">
    <source>
        <dbReference type="ARBA" id="ARBA00004236"/>
    </source>
</evidence>
<feature type="domain" description="Histidine kinase" evidence="12">
    <location>
        <begin position="274"/>
        <end position="506"/>
    </location>
</feature>
<keyword evidence="6 11" id="KW-0812">Transmembrane</keyword>
<keyword evidence="15" id="KW-1185">Reference proteome</keyword>
<evidence type="ECO:0000259" key="12">
    <source>
        <dbReference type="PROSITE" id="PS50109"/>
    </source>
</evidence>
<dbReference type="SMART" id="SM00387">
    <property type="entry name" value="HATPase_c"/>
    <property type="match status" value="1"/>
</dbReference>
<evidence type="ECO:0000313" key="14">
    <source>
        <dbReference type="EMBL" id="QFQ02890.1"/>
    </source>
</evidence>
<dbReference type="SUPFAM" id="SSF47384">
    <property type="entry name" value="Homodimeric domain of signal transducing histidine kinase"/>
    <property type="match status" value="1"/>
</dbReference>
<reference evidence="15" key="1">
    <citation type="submission" date="2019-10" db="EMBL/GenBank/DDBJ databases">
        <title>Complete genome sequence of Corynebacterium urogenitalis DSM 108747, isolated from the genital tract of a cow.</title>
        <authorList>
            <person name="Ruckert C."/>
            <person name="Ballas P."/>
            <person name="Wagener K."/>
            <person name="Drillich M."/>
            <person name="Kaempfer P."/>
            <person name="Busse H.-J."/>
            <person name="Ehling-Schulz M."/>
        </authorList>
    </citation>
    <scope>NUCLEOTIDE SEQUENCE [LARGE SCALE GENOMIC DNA]</scope>
    <source>
        <strain evidence="15">LMM 1652</strain>
    </source>
</reference>
<dbReference type="InterPro" id="IPR003594">
    <property type="entry name" value="HATPase_dom"/>
</dbReference>
<dbReference type="Gene3D" id="3.30.565.10">
    <property type="entry name" value="Histidine kinase-like ATPase, C-terminal domain"/>
    <property type="match status" value="1"/>
</dbReference>
<name>A0A5J6ZDE5_9CORY</name>
<keyword evidence="4" id="KW-0597">Phosphoprotein</keyword>
<dbReference type="SMART" id="SM00304">
    <property type="entry name" value="HAMP"/>
    <property type="match status" value="1"/>
</dbReference>
<keyword evidence="8 11" id="KW-1133">Transmembrane helix</keyword>
<dbReference type="InterPro" id="IPR050428">
    <property type="entry name" value="TCS_sensor_his_kinase"/>
</dbReference>
<dbReference type="SUPFAM" id="SSF158472">
    <property type="entry name" value="HAMP domain-like"/>
    <property type="match status" value="1"/>
</dbReference>
<dbReference type="GO" id="GO:0000155">
    <property type="term" value="F:phosphorelay sensor kinase activity"/>
    <property type="evidence" value="ECO:0007669"/>
    <property type="project" value="InterPro"/>
</dbReference>
<dbReference type="SUPFAM" id="SSF55874">
    <property type="entry name" value="ATPase domain of HSP90 chaperone/DNA topoisomerase II/histidine kinase"/>
    <property type="match status" value="1"/>
</dbReference>
<evidence type="ECO:0000256" key="3">
    <source>
        <dbReference type="ARBA" id="ARBA00012438"/>
    </source>
</evidence>
<dbReference type="PANTHER" id="PTHR45436:SF5">
    <property type="entry name" value="SENSOR HISTIDINE KINASE TRCS"/>
    <property type="match status" value="1"/>
</dbReference>
<keyword evidence="7 14" id="KW-0418">Kinase</keyword>
<organism evidence="14 15">
    <name type="scientific">Corynebacterium urogenitale</name>
    <dbReference type="NCBI Taxonomy" id="2487892"/>
    <lineage>
        <taxon>Bacteria</taxon>
        <taxon>Bacillati</taxon>
        <taxon>Actinomycetota</taxon>
        <taxon>Actinomycetes</taxon>
        <taxon>Mycobacteriales</taxon>
        <taxon>Corynebacteriaceae</taxon>
        <taxon>Corynebacterium</taxon>
    </lineage>
</organism>
<dbReference type="PROSITE" id="PS50109">
    <property type="entry name" value="HIS_KIN"/>
    <property type="match status" value="1"/>
</dbReference>
<dbReference type="Proteomes" id="UP000326711">
    <property type="component" value="Chromosome"/>
</dbReference>
<proteinExistence type="predicted"/>
<dbReference type="EMBL" id="CP045032">
    <property type="protein sequence ID" value="QFQ02890.1"/>
    <property type="molecule type" value="Genomic_DNA"/>
</dbReference>
<evidence type="ECO:0000259" key="13">
    <source>
        <dbReference type="PROSITE" id="PS50885"/>
    </source>
</evidence>
<evidence type="ECO:0000256" key="11">
    <source>
        <dbReference type="SAM" id="Phobius"/>
    </source>
</evidence>
<dbReference type="InterPro" id="IPR004358">
    <property type="entry name" value="Sig_transdc_His_kin-like_C"/>
</dbReference>
<gene>
    <name evidence="14" type="primary">mprB</name>
    <name evidence="14" type="ORF">CUROG_07705</name>
</gene>
<protein>
    <recommendedName>
        <fullName evidence="3">histidine kinase</fullName>
        <ecNumber evidence="3">2.7.13.3</ecNumber>
    </recommendedName>
</protein>
<dbReference type="InterPro" id="IPR036890">
    <property type="entry name" value="HATPase_C_sf"/>
</dbReference>
<dbReference type="CDD" id="cd06225">
    <property type="entry name" value="HAMP"/>
    <property type="match status" value="1"/>
</dbReference>
<feature type="domain" description="HAMP" evidence="13">
    <location>
        <begin position="214"/>
        <end position="266"/>
    </location>
</feature>
<feature type="transmembrane region" description="Helical" evidence="11">
    <location>
        <begin position="192"/>
        <end position="215"/>
    </location>
</feature>
<dbReference type="SMART" id="SM00388">
    <property type="entry name" value="HisKA"/>
    <property type="match status" value="1"/>
</dbReference>
<evidence type="ECO:0000313" key="15">
    <source>
        <dbReference type="Proteomes" id="UP000326711"/>
    </source>
</evidence>
<dbReference type="Pfam" id="PF02518">
    <property type="entry name" value="HATPase_c"/>
    <property type="match status" value="1"/>
</dbReference>
<dbReference type="AlphaFoldDB" id="A0A5J6ZDE5"/>
<dbReference type="CDD" id="cd00075">
    <property type="entry name" value="HATPase"/>
    <property type="match status" value="1"/>
</dbReference>
<dbReference type="PANTHER" id="PTHR45436">
    <property type="entry name" value="SENSOR HISTIDINE KINASE YKOH"/>
    <property type="match status" value="1"/>
</dbReference>
<evidence type="ECO:0000256" key="1">
    <source>
        <dbReference type="ARBA" id="ARBA00000085"/>
    </source>
</evidence>
<dbReference type="PROSITE" id="PS50885">
    <property type="entry name" value="HAMP"/>
    <property type="match status" value="1"/>
</dbReference>
<dbReference type="InterPro" id="IPR036097">
    <property type="entry name" value="HisK_dim/P_sf"/>
</dbReference>
<dbReference type="CDD" id="cd00082">
    <property type="entry name" value="HisKA"/>
    <property type="match status" value="1"/>
</dbReference>
<dbReference type="KEGG" id="cuo:CUROG_07705"/>
<dbReference type="Pfam" id="PF00672">
    <property type="entry name" value="HAMP"/>
    <property type="match status" value="1"/>
</dbReference>
<dbReference type="PRINTS" id="PR00344">
    <property type="entry name" value="BCTRLSENSOR"/>
</dbReference>
<dbReference type="GO" id="GO:0005886">
    <property type="term" value="C:plasma membrane"/>
    <property type="evidence" value="ECO:0007669"/>
    <property type="project" value="UniProtKB-SubCell"/>
</dbReference>